<evidence type="ECO:0000313" key="1">
    <source>
        <dbReference type="EMBL" id="GMF24769.1"/>
    </source>
</evidence>
<protein>
    <submittedName>
        <fullName evidence="1">Unnamed protein product</fullName>
    </submittedName>
</protein>
<dbReference type="Proteomes" id="UP001165121">
    <property type="component" value="Unassembled WGS sequence"/>
</dbReference>
<evidence type="ECO:0000313" key="2">
    <source>
        <dbReference type="Proteomes" id="UP001165121"/>
    </source>
</evidence>
<comment type="caution">
    <text evidence="1">The sequence shown here is derived from an EMBL/GenBank/DDBJ whole genome shotgun (WGS) entry which is preliminary data.</text>
</comment>
<dbReference type="PANTHER" id="PTHR40866">
    <property type="entry name" value="BED-TYPE DOMAIN-CONTAINING PROTEIN"/>
    <property type="match status" value="1"/>
</dbReference>
<dbReference type="OrthoDB" id="124018at2759"/>
<name>A0A9W6U1Y2_9STRA</name>
<proteinExistence type="predicted"/>
<reference evidence="1" key="1">
    <citation type="submission" date="2023-04" db="EMBL/GenBank/DDBJ databases">
        <title>Phytophthora fragariaefolia NBRC 109709.</title>
        <authorList>
            <person name="Ichikawa N."/>
            <person name="Sato H."/>
            <person name="Tonouchi N."/>
        </authorList>
    </citation>
    <scope>NUCLEOTIDE SEQUENCE</scope>
    <source>
        <strain evidence="1">NBRC 109709</strain>
    </source>
</reference>
<organism evidence="1 2">
    <name type="scientific">Phytophthora fragariaefolia</name>
    <dbReference type="NCBI Taxonomy" id="1490495"/>
    <lineage>
        <taxon>Eukaryota</taxon>
        <taxon>Sar</taxon>
        <taxon>Stramenopiles</taxon>
        <taxon>Oomycota</taxon>
        <taxon>Peronosporomycetes</taxon>
        <taxon>Peronosporales</taxon>
        <taxon>Peronosporaceae</taxon>
        <taxon>Phytophthora</taxon>
    </lineage>
</organism>
<sequence>MVKRYFDLLEHLDTRDDDLVDFLPPPATNRRLGALLKDLKKIESVSKALQRSDVTLLDVRVWFDGLLAIKPHYEKFIGAFGMI</sequence>
<gene>
    <name evidence="1" type="ORF">Pfra01_000425200</name>
</gene>
<dbReference type="PANTHER" id="PTHR40866:SF1">
    <property type="entry name" value="BED-TYPE DOMAIN-CONTAINING PROTEIN"/>
    <property type="match status" value="1"/>
</dbReference>
<accession>A0A9W6U1Y2</accession>
<dbReference type="EMBL" id="BSXT01000337">
    <property type="protein sequence ID" value="GMF24769.1"/>
    <property type="molecule type" value="Genomic_DNA"/>
</dbReference>
<dbReference type="AlphaFoldDB" id="A0A9W6U1Y2"/>
<keyword evidence="2" id="KW-1185">Reference proteome</keyword>